<evidence type="ECO:0000256" key="5">
    <source>
        <dbReference type="SAM" id="Phobius"/>
    </source>
</evidence>
<organism evidence="7 8">
    <name type="scientific">Vibrio mediterranei</name>
    <dbReference type="NCBI Taxonomy" id="689"/>
    <lineage>
        <taxon>Bacteria</taxon>
        <taxon>Pseudomonadati</taxon>
        <taxon>Pseudomonadota</taxon>
        <taxon>Gammaproteobacteria</taxon>
        <taxon>Vibrionales</taxon>
        <taxon>Vibrionaceae</taxon>
        <taxon>Vibrio</taxon>
    </lineage>
</organism>
<dbReference type="GO" id="GO:0004252">
    <property type="term" value="F:serine-type endopeptidase activity"/>
    <property type="evidence" value="ECO:0007669"/>
    <property type="project" value="InterPro"/>
</dbReference>
<keyword evidence="3 5" id="KW-1133">Transmembrane helix</keyword>
<keyword evidence="4 5" id="KW-0472">Membrane</keyword>
<evidence type="ECO:0000256" key="4">
    <source>
        <dbReference type="ARBA" id="ARBA00023136"/>
    </source>
</evidence>
<dbReference type="InterPro" id="IPR050925">
    <property type="entry name" value="Rhomboid_protease_S54"/>
</dbReference>
<evidence type="ECO:0000259" key="6">
    <source>
        <dbReference type="Pfam" id="PF01694"/>
    </source>
</evidence>
<feature type="domain" description="Peptidase S54 rhomboid" evidence="6">
    <location>
        <begin position="38"/>
        <end position="176"/>
    </location>
</feature>
<feature type="transmembrane region" description="Helical" evidence="5">
    <location>
        <begin position="157"/>
        <end position="179"/>
    </location>
</feature>
<evidence type="ECO:0000256" key="3">
    <source>
        <dbReference type="ARBA" id="ARBA00022989"/>
    </source>
</evidence>
<evidence type="ECO:0000256" key="1">
    <source>
        <dbReference type="ARBA" id="ARBA00004141"/>
    </source>
</evidence>
<name>A0A3G4VBM7_9VIBR</name>
<dbReference type="Gene3D" id="1.20.1540.10">
    <property type="entry name" value="Rhomboid-like"/>
    <property type="match status" value="1"/>
</dbReference>
<dbReference type="InterPro" id="IPR035952">
    <property type="entry name" value="Rhomboid-like_sf"/>
</dbReference>
<dbReference type="PANTHER" id="PTHR43731">
    <property type="entry name" value="RHOMBOID PROTEASE"/>
    <property type="match status" value="1"/>
</dbReference>
<feature type="transmembrane region" description="Helical" evidence="5">
    <location>
        <begin position="50"/>
        <end position="70"/>
    </location>
</feature>
<sequence>MDTSFVIRLLLFSLLCALLQIPSLQSLVEWNKLAIHAGQWWRIVSGNFSHTNLAHLGMNLAGLWVICYVFRPSWRSVVAVTLISATSIGFALLFTNLTYYLGLSGVLHALFAYWALQEALSGRNSSWLLVLGIIGKVAWESLYGASEATSQLIAAPIATQAHAIGLGVGLILALSVSVYRRKLQSDS</sequence>
<proteinExistence type="predicted"/>
<gene>
    <name evidence="7" type="primary">rrtA</name>
    <name evidence="7" type="ORF">ECB94_13675</name>
</gene>
<accession>A0A3G4VBM7</accession>
<evidence type="ECO:0000313" key="8">
    <source>
        <dbReference type="Proteomes" id="UP000279760"/>
    </source>
</evidence>
<keyword evidence="2 5" id="KW-0812">Transmembrane</keyword>
<dbReference type="AlphaFoldDB" id="A0A3G4VBM7"/>
<dbReference type="Proteomes" id="UP000279760">
    <property type="component" value="Chromosome 1"/>
</dbReference>
<reference evidence="7 8" key="1">
    <citation type="submission" date="2018-11" db="EMBL/GenBank/DDBJ databases">
        <title>Complete Genome Sequence of Vbrio mediterranei 117-T6: a Potential Pathogen Bacteria Isolated from the Conchocelis of Pyropia.</title>
        <authorList>
            <person name="Liu Q."/>
        </authorList>
    </citation>
    <scope>NUCLEOTIDE SEQUENCE [LARGE SCALE GENOMIC DNA]</scope>
    <source>
        <strain evidence="7 8">117-T6</strain>
    </source>
</reference>
<dbReference type="PANTHER" id="PTHR43731:SF16">
    <property type="entry name" value="RHOMBOSORTASE"/>
    <property type="match status" value="1"/>
</dbReference>
<dbReference type="GO" id="GO:0016020">
    <property type="term" value="C:membrane"/>
    <property type="evidence" value="ECO:0007669"/>
    <property type="project" value="UniProtKB-SubCell"/>
</dbReference>
<feature type="transmembrane region" description="Helical" evidence="5">
    <location>
        <begin position="77"/>
        <end position="93"/>
    </location>
</feature>
<keyword evidence="7" id="KW-0378">Hydrolase</keyword>
<protein>
    <submittedName>
        <fullName evidence="7">Rhombosortase</fullName>
        <ecNumber evidence="7">3.4.21.-</ecNumber>
    </submittedName>
</protein>
<dbReference type="EC" id="3.4.21.-" evidence="7"/>
<dbReference type="EMBL" id="CP033577">
    <property type="protein sequence ID" value="AYV22227.1"/>
    <property type="molecule type" value="Genomic_DNA"/>
</dbReference>
<evidence type="ECO:0000256" key="2">
    <source>
        <dbReference type="ARBA" id="ARBA00022692"/>
    </source>
</evidence>
<dbReference type="Pfam" id="PF01694">
    <property type="entry name" value="Rhomboid"/>
    <property type="match status" value="1"/>
</dbReference>
<dbReference type="InterPro" id="IPR023826">
    <property type="entry name" value="Rhom-like_SP_proteobac"/>
</dbReference>
<comment type="subcellular location">
    <subcellularLocation>
        <location evidence="1">Membrane</location>
        <topology evidence="1">Multi-pass membrane protein</topology>
    </subcellularLocation>
</comment>
<evidence type="ECO:0000313" key="7">
    <source>
        <dbReference type="EMBL" id="AYV22227.1"/>
    </source>
</evidence>
<dbReference type="InterPro" id="IPR022764">
    <property type="entry name" value="Peptidase_S54_rhomboid_dom"/>
</dbReference>
<dbReference type="RefSeq" id="WP_124940766.1">
    <property type="nucleotide sequence ID" value="NZ_CP033577.1"/>
</dbReference>
<dbReference type="SUPFAM" id="SSF144091">
    <property type="entry name" value="Rhomboid-like"/>
    <property type="match status" value="1"/>
</dbReference>
<dbReference type="NCBIfam" id="TIGR03902">
    <property type="entry name" value="rhom_GG_sort"/>
    <property type="match status" value="1"/>
</dbReference>